<evidence type="ECO:0008006" key="2">
    <source>
        <dbReference type="Google" id="ProtNLM"/>
    </source>
</evidence>
<gene>
    <name evidence="1" type="ORF">MNBD_ACTINO01-2440</name>
</gene>
<name>A0A3B0SMX1_9ZZZZ</name>
<evidence type="ECO:0000313" key="1">
    <source>
        <dbReference type="EMBL" id="VAW06798.1"/>
    </source>
</evidence>
<dbReference type="InterPro" id="IPR014748">
    <property type="entry name" value="Enoyl-CoA_hydra_C"/>
</dbReference>
<sequence>MYLEELLPAHDGVEGIEAFLEKRPPEWKNA</sequence>
<dbReference type="AlphaFoldDB" id="A0A3B0SMX1"/>
<dbReference type="EMBL" id="UOEI01000489">
    <property type="protein sequence ID" value="VAW06798.1"/>
    <property type="molecule type" value="Genomic_DNA"/>
</dbReference>
<protein>
    <recommendedName>
        <fullName evidence="2">Enoyl-CoA hydratase</fullName>
    </recommendedName>
</protein>
<proteinExistence type="predicted"/>
<organism evidence="1">
    <name type="scientific">hydrothermal vent metagenome</name>
    <dbReference type="NCBI Taxonomy" id="652676"/>
    <lineage>
        <taxon>unclassified sequences</taxon>
        <taxon>metagenomes</taxon>
        <taxon>ecological metagenomes</taxon>
    </lineage>
</organism>
<dbReference type="InterPro" id="IPR029045">
    <property type="entry name" value="ClpP/crotonase-like_dom_sf"/>
</dbReference>
<dbReference type="Gene3D" id="1.10.12.10">
    <property type="entry name" value="Lyase 2-enoyl-coa Hydratase, Chain A, domain 2"/>
    <property type="match status" value="1"/>
</dbReference>
<accession>A0A3B0SMX1</accession>
<dbReference type="SUPFAM" id="SSF52096">
    <property type="entry name" value="ClpP/crotonase"/>
    <property type="match status" value="1"/>
</dbReference>
<reference evidence="1" key="1">
    <citation type="submission" date="2018-06" db="EMBL/GenBank/DDBJ databases">
        <authorList>
            <person name="Zhirakovskaya E."/>
        </authorList>
    </citation>
    <scope>NUCLEOTIDE SEQUENCE</scope>
</reference>